<dbReference type="EMBL" id="JAZHBO010000002">
    <property type="protein sequence ID" value="MEF2155852.1"/>
    <property type="molecule type" value="Genomic_DNA"/>
</dbReference>
<evidence type="ECO:0000313" key="4">
    <source>
        <dbReference type="EMBL" id="MEF2155852.1"/>
    </source>
</evidence>
<name>A0ABU7UZE3_9GAMM</name>
<gene>
    <name evidence="4" type="primary">holB</name>
    <name evidence="4" type="ORF">V3390_06340</name>
</gene>
<dbReference type="InterPro" id="IPR027417">
    <property type="entry name" value="P-loop_NTPase"/>
</dbReference>
<dbReference type="GO" id="GO:0003887">
    <property type="term" value="F:DNA-directed DNA polymerase activity"/>
    <property type="evidence" value="ECO:0007669"/>
    <property type="project" value="UniProtKB-EC"/>
</dbReference>
<dbReference type="Pfam" id="PF13177">
    <property type="entry name" value="DNA_pol3_delta2"/>
    <property type="match status" value="1"/>
</dbReference>
<keyword evidence="2" id="KW-0239">DNA-directed DNA polymerase</keyword>
<keyword evidence="5" id="KW-1185">Reference proteome</keyword>
<accession>A0ABU7UZE3</accession>
<comment type="caution">
    <text evidence="4">The sequence shown here is derived from an EMBL/GenBank/DDBJ whole genome shotgun (WGS) entry which is preliminary data.</text>
</comment>
<dbReference type="RefSeq" id="WP_331703836.1">
    <property type="nucleotide sequence ID" value="NZ_JAZHBO010000002.1"/>
</dbReference>
<keyword evidence="4" id="KW-0548">Nucleotidyltransferase</keyword>
<dbReference type="PANTHER" id="PTHR11669">
    <property type="entry name" value="REPLICATION FACTOR C / DNA POLYMERASE III GAMMA-TAU SUBUNIT"/>
    <property type="match status" value="1"/>
</dbReference>
<dbReference type="Gene3D" id="3.40.50.300">
    <property type="entry name" value="P-loop containing nucleotide triphosphate hydrolases"/>
    <property type="match status" value="1"/>
</dbReference>
<dbReference type="EC" id="2.7.7.7" evidence="1"/>
<evidence type="ECO:0000256" key="2">
    <source>
        <dbReference type="ARBA" id="ARBA00022932"/>
    </source>
</evidence>
<proteinExistence type="predicted"/>
<organism evidence="4 5">
    <name type="scientific">Aquilutibacter rugosus</name>
    <dbReference type="NCBI Taxonomy" id="3115820"/>
    <lineage>
        <taxon>Bacteria</taxon>
        <taxon>Pseudomonadati</taxon>
        <taxon>Pseudomonadota</taxon>
        <taxon>Gammaproteobacteria</taxon>
        <taxon>Lysobacterales</taxon>
        <taxon>Lysobacteraceae</taxon>
        <taxon>Aquilutibacter</taxon>
    </lineage>
</organism>
<dbReference type="NCBIfam" id="TIGR00678">
    <property type="entry name" value="holB"/>
    <property type="match status" value="1"/>
</dbReference>
<comment type="catalytic activity">
    <reaction evidence="3">
        <text>DNA(n) + a 2'-deoxyribonucleoside 5'-triphosphate = DNA(n+1) + diphosphate</text>
        <dbReference type="Rhea" id="RHEA:22508"/>
        <dbReference type="Rhea" id="RHEA-COMP:17339"/>
        <dbReference type="Rhea" id="RHEA-COMP:17340"/>
        <dbReference type="ChEBI" id="CHEBI:33019"/>
        <dbReference type="ChEBI" id="CHEBI:61560"/>
        <dbReference type="ChEBI" id="CHEBI:173112"/>
        <dbReference type="EC" id="2.7.7.7"/>
    </reaction>
</comment>
<dbReference type="Proteomes" id="UP001356170">
    <property type="component" value="Unassembled WGS sequence"/>
</dbReference>
<evidence type="ECO:0000256" key="1">
    <source>
        <dbReference type="ARBA" id="ARBA00012417"/>
    </source>
</evidence>
<reference evidence="4 5" key="1">
    <citation type="submission" date="2024-01" db="EMBL/GenBank/DDBJ databases">
        <title>Novel species of the genus Luteimonas isolated from rivers.</title>
        <authorList>
            <person name="Lu H."/>
        </authorList>
    </citation>
    <scope>NUCLEOTIDE SEQUENCE [LARGE SCALE GENOMIC DNA]</scope>
    <source>
        <strain evidence="4 5">FXH3W</strain>
    </source>
</reference>
<protein>
    <recommendedName>
        <fullName evidence="1">DNA-directed DNA polymerase</fullName>
        <ecNumber evidence="1">2.7.7.7</ecNumber>
    </recommendedName>
</protein>
<evidence type="ECO:0000313" key="5">
    <source>
        <dbReference type="Proteomes" id="UP001356170"/>
    </source>
</evidence>
<dbReference type="InterPro" id="IPR050238">
    <property type="entry name" value="DNA_Rep/Repair_Clamp_Loader"/>
</dbReference>
<dbReference type="PANTHER" id="PTHR11669:SF8">
    <property type="entry name" value="DNA POLYMERASE III SUBUNIT DELTA"/>
    <property type="match status" value="1"/>
</dbReference>
<dbReference type="InterPro" id="IPR004622">
    <property type="entry name" value="DNA_pol_HolB"/>
</dbReference>
<keyword evidence="4" id="KW-0808">Transferase</keyword>
<evidence type="ECO:0000256" key="3">
    <source>
        <dbReference type="ARBA" id="ARBA00049244"/>
    </source>
</evidence>
<sequence>MTLAPWQSSVLERSVQALAEGRLGHAQLLVGPPTLGTLETARALGEMLLCTGASEQGLSQACGRCKSCLLLAAGSHPDWHEITFEDNPQGKKRSEITVDQLRALRDKLQLSAQLGVAVVAVIHPADAMNHSAANTLLKTLEEPQPGRYLLLVADSLSRLSATIRSRCQRTEFRLPTSVASLQWLQEQGVDAARAGSALQAARGNPGLALEWLQDEEILPLREQVRTTLQALAVGKGKPEETAAKWADSSQLPMILEFAADYALEQQRAAIANGEATVKSATTIADWFDRANQTRKLLSTTVRKDLMIYELLLRWSSL</sequence>
<dbReference type="SUPFAM" id="SSF52540">
    <property type="entry name" value="P-loop containing nucleoside triphosphate hydrolases"/>
    <property type="match status" value="1"/>
</dbReference>